<feature type="signal peptide" evidence="1">
    <location>
        <begin position="1"/>
        <end position="18"/>
    </location>
</feature>
<keyword evidence="1" id="KW-0732">Signal</keyword>
<dbReference type="Proteomes" id="UP000075884">
    <property type="component" value="Unassembled WGS sequence"/>
</dbReference>
<sequence length="245" mass="28059">MMTKWLLVFGALGSIVFSGPSSVDCFLVEYQDELANISSLVVRDVAVSWAENNDLNGMLNRMILTEVAEGTVEMRGRDAYVADLIRDERDSLSDACAQSLEEHYTLYRNIWGIDLGNCVRDAHQYLDYDTFARFRPQASSVQRIIKTATYQVVRTLAMSDIFDWGKIRDRLDEELQSYRDIWIDYETTLREELNRHGEFAATVMGALEQCIERALAYQHTDIEVLEEVIQTNCDAGAKMAERVEK</sequence>
<evidence type="ECO:0000256" key="1">
    <source>
        <dbReference type="SAM" id="SignalP"/>
    </source>
</evidence>
<feature type="chain" id="PRO_5008130595" description="Protein TsetseEP domain-containing protein" evidence="1">
    <location>
        <begin position="19"/>
        <end position="245"/>
    </location>
</feature>
<dbReference type="VEuPathDB" id="VectorBase:ADIR015538"/>
<reference evidence="3" key="1">
    <citation type="submission" date="2013-03" db="EMBL/GenBank/DDBJ databases">
        <title>The Genome Sequence of Anopheles dirus WRAIR2.</title>
        <authorList>
            <consortium name="The Broad Institute Genomics Platform"/>
            <person name="Neafsey D.E."/>
            <person name="Walton C."/>
            <person name="Walker B."/>
            <person name="Young S.K."/>
            <person name="Zeng Q."/>
            <person name="Gargeya S."/>
            <person name="Fitzgerald M."/>
            <person name="Haas B."/>
            <person name="Abouelleil A."/>
            <person name="Allen A.W."/>
            <person name="Alvarado L."/>
            <person name="Arachchi H.M."/>
            <person name="Berlin A.M."/>
            <person name="Chapman S.B."/>
            <person name="Gainer-Dewar J."/>
            <person name="Goldberg J."/>
            <person name="Griggs A."/>
            <person name="Gujja S."/>
            <person name="Hansen M."/>
            <person name="Howarth C."/>
            <person name="Imamovic A."/>
            <person name="Ireland A."/>
            <person name="Larimer J."/>
            <person name="McCowan C."/>
            <person name="Murphy C."/>
            <person name="Pearson M."/>
            <person name="Poon T.W."/>
            <person name="Priest M."/>
            <person name="Roberts A."/>
            <person name="Saif S."/>
            <person name="Shea T."/>
            <person name="Sisk P."/>
            <person name="Sykes S."/>
            <person name="Wortman J."/>
            <person name="Nusbaum C."/>
            <person name="Birren B."/>
        </authorList>
    </citation>
    <scope>NUCLEOTIDE SEQUENCE [LARGE SCALE GENOMIC DNA]</scope>
    <source>
        <strain evidence="3">WRAIR2</strain>
    </source>
</reference>
<accession>A0A182NZ38</accession>
<organism evidence="2 3">
    <name type="scientific">Anopheles dirus</name>
    <dbReference type="NCBI Taxonomy" id="7168"/>
    <lineage>
        <taxon>Eukaryota</taxon>
        <taxon>Metazoa</taxon>
        <taxon>Ecdysozoa</taxon>
        <taxon>Arthropoda</taxon>
        <taxon>Hexapoda</taxon>
        <taxon>Insecta</taxon>
        <taxon>Pterygota</taxon>
        <taxon>Neoptera</taxon>
        <taxon>Endopterygota</taxon>
        <taxon>Diptera</taxon>
        <taxon>Nematocera</taxon>
        <taxon>Culicoidea</taxon>
        <taxon>Culicidae</taxon>
        <taxon>Anophelinae</taxon>
        <taxon>Anopheles</taxon>
    </lineage>
</organism>
<protein>
    <recommendedName>
        <fullName evidence="4">Protein TsetseEP domain-containing protein</fullName>
    </recommendedName>
</protein>
<name>A0A182NZ38_9DIPT</name>
<keyword evidence="3" id="KW-1185">Reference proteome</keyword>
<dbReference type="AlphaFoldDB" id="A0A182NZ38"/>
<evidence type="ECO:0008006" key="4">
    <source>
        <dbReference type="Google" id="ProtNLM"/>
    </source>
</evidence>
<evidence type="ECO:0000313" key="2">
    <source>
        <dbReference type="EnsemblMetazoa" id="ADIR015538-PA"/>
    </source>
</evidence>
<evidence type="ECO:0000313" key="3">
    <source>
        <dbReference type="Proteomes" id="UP000075884"/>
    </source>
</evidence>
<dbReference type="EnsemblMetazoa" id="ADIR015538-RA">
    <property type="protein sequence ID" value="ADIR015538-PA"/>
    <property type="gene ID" value="ADIR015538"/>
</dbReference>
<reference evidence="2" key="2">
    <citation type="submission" date="2020-05" db="UniProtKB">
        <authorList>
            <consortium name="EnsemblMetazoa"/>
        </authorList>
    </citation>
    <scope>IDENTIFICATION</scope>
    <source>
        <strain evidence="2">WRAIR2</strain>
    </source>
</reference>
<proteinExistence type="predicted"/>